<organism evidence="1 2">
    <name type="scientific">Ophiophagus hannah</name>
    <name type="common">King cobra</name>
    <name type="synonym">Naja hannah</name>
    <dbReference type="NCBI Taxonomy" id="8665"/>
    <lineage>
        <taxon>Eukaryota</taxon>
        <taxon>Metazoa</taxon>
        <taxon>Chordata</taxon>
        <taxon>Craniata</taxon>
        <taxon>Vertebrata</taxon>
        <taxon>Euteleostomi</taxon>
        <taxon>Lepidosauria</taxon>
        <taxon>Squamata</taxon>
        <taxon>Bifurcata</taxon>
        <taxon>Unidentata</taxon>
        <taxon>Episquamata</taxon>
        <taxon>Toxicofera</taxon>
        <taxon>Serpentes</taxon>
        <taxon>Colubroidea</taxon>
        <taxon>Elapidae</taxon>
        <taxon>Elapinae</taxon>
        <taxon>Ophiophagus</taxon>
    </lineage>
</organism>
<feature type="non-terminal residue" evidence="1">
    <location>
        <position position="1"/>
    </location>
</feature>
<protein>
    <submittedName>
        <fullName evidence="1">Tyrosine-protein kinase Yes</fullName>
    </submittedName>
</protein>
<dbReference type="AlphaFoldDB" id="V8PBH1"/>
<name>V8PBH1_OPHHA</name>
<dbReference type="EMBL" id="AZIM01000403">
    <property type="protein sequence ID" value="ETE71237.1"/>
    <property type="molecule type" value="Genomic_DNA"/>
</dbReference>
<evidence type="ECO:0000313" key="1">
    <source>
        <dbReference type="EMBL" id="ETE71237.1"/>
    </source>
</evidence>
<proteinExistence type="predicted"/>
<comment type="caution">
    <text evidence="1">The sequence shown here is derived from an EMBL/GenBank/DDBJ whole genome shotgun (WGS) entry which is preliminary data.</text>
</comment>
<dbReference type="Gene3D" id="3.30.200.20">
    <property type="entry name" value="Phosphorylase Kinase, domain 1"/>
    <property type="match status" value="1"/>
</dbReference>
<gene>
    <name evidence="1" type="primary">YES1</name>
    <name evidence="1" type="ORF">L345_02948</name>
</gene>
<reference evidence="1 2" key="1">
    <citation type="journal article" date="2013" name="Proc. Natl. Acad. Sci. U.S.A.">
        <title>The king cobra genome reveals dynamic gene evolution and adaptation in the snake venom system.</title>
        <authorList>
            <person name="Vonk F.J."/>
            <person name="Casewell N.R."/>
            <person name="Henkel C.V."/>
            <person name="Heimberg A.M."/>
            <person name="Jansen H.J."/>
            <person name="McCleary R.J."/>
            <person name="Kerkkamp H.M."/>
            <person name="Vos R.A."/>
            <person name="Guerreiro I."/>
            <person name="Calvete J.J."/>
            <person name="Wuster W."/>
            <person name="Woods A.E."/>
            <person name="Logan J.M."/>
            <person name="Harrison R.A."/>
            <person name="Castoe T.A."/>
            <person name="de Koning A.P."/>
            <person name="Pollock D.D."/>
            <person name="Yandell M."/>
            <person name="Calderon D."/>
            <person name="Renjifo C."/>
            <person name="Currier R.B."/>
            <person name="Salgado D."/>
            <person name="Pla D."/>
            <person name="Sanz L."/>
            <person name="Hyder A.S."/>
            <person name="Ribeiro J.M."/>
            <person name="Arntzen J.W."/>
            <person name="van den Thillart G.E."/>
            <person name="Boetzer M."/>
            <person name="Pirovano W."/>
            <person name="Dirks R.P."/>
            <person name="Spaink H.P."/>
            <person name="Duboule D."/>
            <person name="McGlinn E."/>
            <person name="Kini R.M."/>
            <person name="Richardson M.K."/>
        </authorList>
    </citation>
    <scope>NUCLEOTIDE SEQUENCE</scope>
    <source>
        <tissue evidence="1">Blood</tissue>
    </source>
</reference>
<keyword evidence="1" id="KW-0418">Kinase</keyword>
<keyword evidence="1" id="KW-0808">Transferase</keyword>
<sequence length="155" mass="16671">MQECRVVLDALKVSPGHHLVAESNIAACPPLPGACSVHHSAFPSHSIPPVHPPSFHLPLTEVHDGLCYLLTTVCPTLRPQTMGLSKDAWEIGRESIHFDKKLGMGCFGDVWMGKAREGLLLGSEDNCLDQGSPTLATLRLELKSTSLKVAMVGDP</sequence>
<keyword evidence="2" id="KW-1185">Reference proteome</keyword>
<dbReference type="Proteomes" id="UP000018936">
    <property type="component" value="Unassembled WGS sequence"/>
</dbReference>
<accession>V8PBH1</accession>
<evidence type="ECO:0000313" key="2">
    <source>
        <dbReference type="Proteomes" id="UP000018936"/>
    </source>
</evidence>
<dbReference type="GO" id="GO:0016301">
    <property type="term" value="F:kinase activity"/>
    <property type="evidence" value="ECO:0007669"/>
    <property type="project" value="UniProtKB-KW"/>
</dbReference>